<dbReference type="PROSITE" id="PS51178">
    <property type="entry name" value="PASTA"/>
    <property type="match status" value="1"/>
</dbReference>
<keyword evidence="2" id="KW-1133">Transmembrane helix</keyword>
<organism evidence="4 5">
    <name type="scientific">Paractinoplanes brasiliensis</name>
    <dbReference type="NCBI Taxonomy" id="52695"/>
    <lineage>
        <taxon>Bacteria</taxon>
        <taxon>Bacillati</taxon>
        <taxon>Actinomycetota</taxon>
        <taxon>Actinomycetes</taxon>
        <taxon>Micromonosporales</taxon>
        <taxon>Micromonosporaceae</taxon>
        <taxon>Paractinoplanes</taxon>
    </lineage>
</organism>
<dbReference type="SMART" id="SM00740">
    <property type="entry name" value="PASTA"/>
    <property type="match status" value="1"/>
</dbReference>
<keyword evidence="5" id="KW-1185">Reference proteome</keyword>
<keyword evidence="2" id="KW-0812">Transmembrane</keyword>
<dbReference type="Proteomes" id="UP000294901">
    <property type="component" value="Unassembled WGS sequence"/>
</dbReference>
<gene>
    <name evidence="4" type="ORF">C8E87_3122</name>
</gene>
<keyword evidence="2" id="KW-0472">Membrane</keyword>
<feature type="region of interest" description="Disordered" evidence="1">
    <location>
        <begin position="1"/>
        <end position="173"/>
    </location>
</feature>
<feature type="domain" description="PASTA" evidence="3">
    <location>
        <begin position="256"/>
        <end position="322"/>
    </location>
</feature>
<dbReference type="CDD" id="cd06577">
    <property type="entry name" value="PASTA_pknB"/>
    <property type="match status" value="1"/>
</dbReference>
<evidence type="ECO:0000259" key="3">
    <source>
        <dbReference type="PROSITE" id="PS51178"/>
    </source>
</evidence>
<feature type="transmembrane region" description="Helical" evidence="2">
    <location>
        <begin position="179"/>
        <end position="204"/>
    </location>
</feature>
<name>A0A4R6JS59_9ACTN</name>
<evidence type="ECO:0000256" key="1">
    <source>
        <dbReference type="SAM" id="MobiDB-lite"/>
    </source>
</evidence>
<feature type="compositionally biased region" description="Basic and acidic residues" evidence="1">
    <location>
        <begin position="22"/>
        <end position="40"/>
    </location>
</feature>
<feature type="compositionally biased region" description="Basic and acidic residues" evidence="1">
    <location>
        <begin position="94"/>
        <end position="117"/>
    </location>
</feature>
<proteinExistence type="predicted"/>
<dbReference type="RefSeq" id="WP_166661175.1">
    <property type="nucleotide sequence ID" value="NZ_BOMD01000106.1"/>
</dbReference>
<protein>
    <submittedName>
        <fullName evidence="4">PASTA domain-containing protein</fullName>
    </submittedName>
</protein>
<feature type="compositionally biased region" description="Low complexity" evidence="1">
    <location>
        <begin position="212"/>
        <end position="258"/>
    </location>
</feature>
<sequence length="338" mass="35212">MSDESDETRRSSPDDAEDPSSEADKPEKPDSPGEKPRADDLDATQVSGSAADPDAPPAGGSAADPDATLVDGDVPEVTVGRASVPPPGDDDTLDGVRRGDDDTLDDVRTVPAIRDEPTVVTNKPGSTAIMPPVSDDDWAPSRANPAWSGRAEVRPPQPGRGYPEVDWTASTPSTSRDRWWMPIVVGIVALILLGVLGWAIYLILQDSEDETPAPVTSTSATPAETVTTGTTSPTVTPTTTSPSPSPEPTQSTTDPSTSEITVPALRGLALADAQEALRTTGLNYRLIYRQAPDVPPDTVIDSDPVEGQEVPPDTTVTLVIAAQPTTGPTGTAEPTEGN</sequence>
<reference evidence="4 5" key="1">
    <citation type="submission" date="2019-03" db="EMBL/GenBank/DDBJ databases">
        <title>Sequencing the genomes of 1000 actinobacteria strains.</title>
        <authorList>
            <person name="Klenk H.-P."/>
        </authorList>
    </citation>
    <scope>NUCLEOTIDE SEQUENCE [LARGE SCALE GENOMIC DNA]</scope>
    <source>
        <strain evidence="4 5">DSM 43805</strain>
    </source>
</reference>
<dbReference type="AlphaFoldDB" id="A0A4R6JS59"/>
<comment type="caution">
    <text evidence="4">The sequence shown here is derived from an EMBL/GenBank/DDBJ whole genome shotgun (WGS) entry which is preliminary data.</text>
</comment>
<accession>A0A4R6JS59</accession>
<dbReference type="Pfam" id="PF03793">
    <property type="entry name" value="PASTA"/>
    <property type="match status" value="1"/>
</dbReference>
<dbReference type="Gene3D" id="3.30.10.20">
    <property type="match status" value="1"/>
</dbReference>
<dbReference type="InterPro" id="IPR005543">
    <property type="entry name" value="PASTA_dom"/>
</dbReference>
<evidence type="ECO:0000256" key="2">
    <source>
        <dbReference type="SAM" id="Phobius"/>
    </source>
</evidence>
<dbReference type="EMBL" id="SNWR01000001">
    <property type="protein sequence ID" value="TDO39434.1"/>
    <property type="molecule type" value="Genomic_DNA"/>
</dbReference>
<feature type="region of interest" description="Disordered" evidence="1">
    <location>
        <begin position="210"/>
        <end position="258"/>
    </location>
</feature>
<evidence type="ECO:0000313" key="4">
    <source>
        <dbReference type="EMBL" id="TDO39434.1"/>
    </source>
</evidence>
<evidence type="ECO:0000313" key="5">
    <source>
        <dbReference type="Proteomes" id="UP000294901"/>
    </source>
</evidence>
<feature type="compositionally biased region" description="Low complexity" evidence="1">
    <location>
        <begin position="47"/>
        <end position="67"/>
    </location>
</feature>